<dbReference type="HAMAP" id="MF_02065">
    <property type="entry name" value="MltG"/>
    <property type="match status" value="1"/>
</dbReference>
<reference evidence="8" key="1">
    <citation type="journal article" date="2020" name="mSystems">
        <title>Genome- and Community-Level Interaction Insights into Carbon Utilization and Element Cycling Functions of Hydrothermarchaeota in Hydrothermal Sediment.</title>
        <authorList>
            <person name="Zhou Z."/>
            <person name="Liu Y."/>
            <person name="Xu W."/>
            <person name="Pan J."/>
            <person name="Luo Z.H."/>
            <person name="Li M."/>
        </authorList>
    </citation>
    <scope>NUCLEOTIDE SEQUENCE [LARGE SCALE GENOMIC DNA]</scope>
    <source>
        <strain evidence="8">HyVt-577</strain>
    </source>
</reference>
<evidence type="ECO:0000256" key="4">
    <source>
        <dbReference type="ARBA" id="ARBA00023136"/>
    </source>
</evidence>
<feature type="site" description="Important for catalytic activity" evidence="7">
    <location>
        <position position="252"/>
    </location>
</feature>
<evidence type="ECO:0000256" key="2">
    <source>
        <dbReference type="ARBA" id="ARBA00022692"/>
    </source>
</evidence>
<keyword evidence="4 7" id="KW-0472">Membrane</keyword>
<keyword evidence="5 7" id="KW-0456">Lyase</keyword>
<organism evidence="8">
    <name type="scientific">Caldithrix abyssi</name>
    <dbReference type="NCBI Taxonomy" id="187145"/>
    <lineage>
        <taxon>Bacteria</taxon>
        <taxon>Pseudomonadati</taxon>
        <taxon>Calditrichota</taxon>
        <taxon>Calditrichia</taxon>
        <taxon>Calditrichales</taxon>
        <taxon>Calditrichaceae</taxon>
        <taxon>Caldithrix</taxon>
    </lineage>
</organism>
<evidence type="ECO:0000256" key="6">
    <source>
        <dbReference type="ARBA" id="ARBA00023316"/>
    </source>
</evidence>
<evidence type="ECO:0000256" key="1">
    <source>
        <dbReference type="ARBA" id="ARBA00022475"/>
    </source>
</evidence>
<evidence type="ECO:0000256" key="7">
    <source>
        <dbReference type="HAMAP-Rule" id="MF_02065"/>
    </source>
</evidence>
<dbReference type="GO" id="GO:0071555">
    <property type="term" value="P:cell wall organization"/>
    <property type="evidence" value="ECO:0007669"/>
    <property type="project" value="UniProtKB-KW"/>
</dbReference>
<dbReference type="GO" id="GO:0005886">
    <property type="term" value="C:plasma membrane"/>
    <property type="evidence" value="ECO:0007669"/>
    <property type="project" value="UniProtKB-UniRule"/>
</dbReference>
<keyword evidence="3 7" id="KW-1133">Transmembrane helix</keyword>
<dbReference type="NCBIfam" id="TIGR00247">
    <property type="entry name" value="endolytic transglycosylase MltG"/>
    <property type="match status" value="1"/>
</dbReference>
<dbReference type="PANTHER" id="PTHR30518">
    <property type="entry name" value="ENDOLYTIC MUREIN TRANSGLYCOSYLASE"/>
    <property type="match status" value="1"/>
</dbReference>
<dbReference type="Proteomes" id="UP000885779">
    <property type="component" value="Unassembled WGS sequence"/>
</dbReference>
<comment type="function">
    <text evidence="7">Functions as a peptidoglycan terminase that cleaves nascent peptidoglycan strands endolytically to terminate their elongation.</text>
</comment>
<evidence type="ECO:0000256" key="3">
    <source>
        <dbReference type="ARBA" id="ARBA00022989"/>
    </source>
</evidence>
<dbReference type="InterPro" id="IPR003770">
    <property type="entry name" value="MLTG-like"/>
</dbReference>
<dbReference type="Gene3D" id="3.30.1490.480">
    <property type="entry name" value="Endolytic murein transglycosylase"/>
    <property type="match status" value="1"/>
</dbReference>
<keyword evidence="2 7" id="KW-0812">Transmembrane</keyword>
<comment type="caution">
    <text evidence="8">The sequence shown here is derived from an EMBL/GenBank/DDBJ whole genome shotgun (WGS) entry which is preliminary data.</text>
</comment>
<keyword evidence="1 7" id="KW-1003">Cell membrane</keyword>
<proteinExistence type="inferred from homology"/>
<dbReference type="AlphaFoldDB" id="A0A7V4TZN5"/>
<evidence type="ECO:0000256" key="5">
    <source>
        <dbReference type="ARBA" id="ARBA00023239"/>
    </source>
</evidence>
<comment type="similarity">
    <text evidence="7">Belongs to the transglycosylase MltG family.</text>
</comment>
<evidence type="ECO:0000313" key="8">
    <source>
        <dbReference type="EMBL" id="HGY55289.1"/>
    </source>
</evidence>
<name>A0A7V4TZN5_CALAY</name>
<dbReference type="GO" id="GO:0009252">
    <property type="term" value="P:peptidoglycan biosynthetic process"/>
    <property type="evidence" value="ECO:0007669"/>
    <property type="project" value="UniProtKB-UniRule"/>
</dbReference>
<sequence length="381" mass="43647">MLCADFTNELSMNHAVWKKIITKKSYRKIMRNRVNISGKWKALLLIVFLLPLFICNIVEYFTVPPENNRQETVTVKIEKGLALSQVADTLLFYHIIDNKNSFIYWAKILGYETRLKAGLFQVPKNLNELQVLRYLIKAPPKEIFVTLIEGWDNRQIANALAQKIGLNAQKFDSLCSDEAFIRRLGIDEPNLLGYLLPDTYAFLWGTSEEQAIRFLVGQTMALFKPDSVQAALKQLKMSVHDILTLASIVEGEAILDNERATIASVYYNRLNRGMRLQADPTIQFIVEGPPRRLLLKDLEIDSPYNTYKYKGLPPGPINNPGRLSILAALFPANTNYLYFVARGDGSHVFSRTAKEHARAKQQFDKVRRRVRLEKKKARKVN</sequence>
<dbReference type="Gene3D" id="3.30.160.60">
    <property type="entry name" value="Classic Zinc Finger"/>
    <property type="match status" value="1"/>
</dbReference>
<keyword evidence="6 7" id="KW-0961">Cell wall biogenesis/degradation</keyword>
<dbReference type="EMBL" id="DRQG01000060">
    <property type="protein sequence ID" value="HGY55289.1"/>
    <property type="molecule type" value="Genomic_DNA"/>
</dbReference>
<accession>A0A7V4TZN5</accession>
<dbReference type="Pfam" id="PF02618">
    <property type="entry name" value="YceG"/>
    <property type="match status" value="1"/>
</dbReference>
<comment type="catalytic activity">
    <reaction evidence="7">
        <text>a peptidoglycan chain = a peptidoglycan chain with N-acetyl-1,6-anhydromuramyl-[peptide] at the reducing end + a peptidoglycan chain with N-acetylglucosamine at the non-reducing end.</text>
        <dbReference type="EC" id="4.2.2.29"/>
    </reaction>
</comment>
<dbReference type="GO" id="GO:0008932">
    <property type="term" value="F:lytic endotransglycosylase activity"/>
    <property type="evidence" value="ECO:0007669"/>
    <property type="project" value="UniProtKB-UniRule"/>
</dbReference>
<gene>
    <name evidence="7 8" type="primary">mltG</name>
    <name evidence="8" type="ORF">ENK44_06300</name>
</gene>
<protein>
    <recommendedName>
        <fullName evidence="7">Endolytic murein transglycosylase</fullName>
        <ecNumber evidence="7">4.2.2.29</ecNumber>
    </recommendedName>
    <alternativeName>
        <fullName evidence="7">Peptidoglycan lytic transglycosylase</fullName>
    </alternativeName>
    <alternativeName>
        <fullName evidence="7">Peptidoglycan polymerization terminase</fullName>
    </alternativeName>
</protein>
<dbReference type="EC" id="4.2.2.29" evidence="7"/>
<dbReference type="CDD" id="cd08010">
    <property type="entry name" value="MltG_like"/>
    <property type="match status" value="1"/>
</dbReference>
<dbReference type="PANTHER" id="PTHR30518:SF2">
    <property type="entry name" value="ENDOLYTIC MUREIN TRANSGLYCOSYLASE"/>
    <property type="match status" value="1"/>
</dbReference>